<evidence type="ECO:0000313" key="5">
    <source>
        <dbReference type="EMBL" id="GFS15313.1"/>
    </source>
</evidence>
<dbReference type="Pfam" id="PF00023">
    <property type="entry name" value="Ank"/>
    <property type="match status" value="1"/>
</dbReference>
<dbReference type="SUPFAM" id="SSF48403">
    <property type="entry name" value="Ankyrin repeat"/>
    <property type="match status" value="1"/>
</dbReference>
<feature type="compositionally biased region" description="Basic and acidic residues" evidence="4">
    <location>
        <begin position="988"/>
        <end position="998"/>
    </location>
</feature>
<gene>
    <name evidence="5" type="ORF">ElyMa_006768200</name>
</gene>
<evidence type="ECO:0000256" key="3">
    <source>
        <dbReference type="PROSITE-ProRule" id="PRU00023"/>
    </source>
</evidence>
<reference evidence="5 6" key="1">
    <citation type="journal article" date="2021" name="Elife">
        <title>Chloroplast acquisition without the gene transfer in kleptoplastic sea slugs, Plakobranchus ocellatus.</title>
        <authorList>
            <person name="Maeda T."/>
            <person name="Takahashi S."/>
            <person name="Yoshida T."/>
            <person name="Shimamura S."/>
            <person name="Takaki Y."/>
            <person name="Nagai Y."/>
            <person name="Toyoda A."/>
            <person name="Suzuki Y."/>
            <person name="Arimoto A."/>
            <person name="Ishii H."/>
            <person name="Satoh N."/>
            <person name="Nishiyama T."/>
            <person name="Hasebe M."/>
            <person name="Maruyama T."/>
            <person name="Minagawa J."/>
            <person name="Obokata J."/>
            <person name="Shigenobu S."/>
        </authorList>
    </citation>
    <scope>NUCLEOTIDE SEQUENCE [LARGE SCALE GENOMIC DNA]</scope>
</reference>
<dbReference type="Gene3D" id="1.25.40.20">
    <property type="entry name" value="Ankyrin repeat-containing domain"/>
    <property type="match status" value="1"/>
</dbReference>
<feature type="compositionally biased region" description="Acidic residues" evidence="4">
    <location>
        <begin position="326"/>
        <end position="335"/>
    </location>
</feature>
<dbReference type="AlphaFoldDB" id="A0AAV4J056"/>
<organism evidence="5 6">
    <name type="scientific">Elysia marginata</name>
    <dbReference type="NCBI Taxonomy" id="1093978"/>
    <lineage>
        <taxon>Eukaryota</taxon>
        <taxon>Metazoa</taxon>
        <taxon>Spiralia</taxon>
        <taxon>Lophotrochozoa</taxon>
        <taxon>Mollusca</taxon>
        <taxon>Gastropoda</taxon>
        <taxon>Heterobranchia</taxon>
        <taxon>Euthyneura</taxon>
        <taxon>Panpulmonata</taxon>
        <taxon>Sacoglossa</taxon>
        <taxon>Placobranchoidea</taxon>
        <taxon>Plakobranchidae</taxon>
        <taxon>Elysia</taxon>
    </lineage>
</organism>
<evidence type="ECO:0000256" key="2">
    <source>
        <dbReference type="ARBA" id="ARBA00023043"/>
    </source>
</evidence>
<feature type="compositionally biased region" description="Polar residues" evidence="4">
    <location>
        <begin position="1005"/>
        <end position="1048"/>
    </location>
</feature>
<evidence type="ECO:0000313" key="6">
    <source>
        <dbReference type="Proteomes" id="UP000762676"/>
    </source>
</evidence>
<feature type="region of interest" description="Disordered" evidence="4">
    <location>
        <begin position="501"/>
        <end position="865"/>
    </location>
</feature>
<feature type="region of interest" description="Disordered" evidence="4">
    <location>
        <begin position="913"/>
        <end position="933"/>
    </location>
</feature>
<feature type="compositionally biased region" description="Low complexity" evidence="4">
    <location>
        <begin position="971"/>
        <end position="981"/>
    </location>
</feature>
<sequence>EGSLHILKTLLKHKVPPEAEDKDKRTPILWAASAGSSAACRVLVSAGADVNRADKDDLTALHCAASRGHSSCVETLVKNCKANVDPVDKNQCTPLFYATTLGYTDCVRSLLNLGADCGHTDTRGRTAAHCATVSGQTETLEILRRHKIDLWTRNLKGDLPLHEAAQAGHIDLVQYLLDHPPDKTSVVDAGNKDGRTCLHVASLTNNVWLCKVLIERRANVNAIMKNKGKYYSPYDVALIKGHSEAKDFLIQQGGRPASQVTSHAATTIQARYKYHKNKDRLRRKGKEKISNEQKEDIQSNKSSGSKEETEEKEKEGEETGRGIEEPEKEEEENQEEAVNGGTEKTLKKAPVPSPPTDSLSNKKEKEKELTEQEEKGSKDKTREPREKSKPRKVKSKGVNQEEEPLHAEETPGQTDTADPSVASHVNVTDNADTTNRPKSGKAVSKSTRTPRDTSSSPSPSPSPTARRNRRTPTSPKYVEKGTQITTGLTEVCINGETLDKTQIQGGNAQQTLEAQDSERPPAESNLPSSPATVTKDKQVLSSTNKVQSDKKKRTSRRESEKSQKSSRSVKTSSHESRAKSALKSVPSPESTAETVTQPKTPRSSHAEDGDSSKLVDSSELKQDPVPELKVNNKHKSEYSSDFESERSSRSSSSSSAHSATSDVDSSSSERVSRKKVKRSPARRSTGSRTRKTPSPRDRSLSSDAENHHINQREDQGLDKNSDKPVSKSHLKESQTTSKSSSDQIPSKKLSVSSSRSSKSSREQEEKLDGSTGQSSRLKPGDKDKLGSRDFKDDSSDMGFLFSKMKKPRRVQNGHKPSSKSDSEDDKENQNKNMAEDDQAYTDLEDMAEETAATTPRKRKTRPNKLIQAIQESVKRYERERQSIRQLHQVRRAQIYSGPTWDVALFRKIVEQHGSKQPGQGNQGDGTPNSASTTTAQTWEEYLKEQLKVIQEERKSASSTRKANSAPIRDSTTSATTGTKQTPRGSARRVGEPDSLDSRQRHHTSLESPGKQNPNGNNIGSQDDHVNSTTFNNTNAISDSNPNKTSTGRNPGGPTLRRAQTARGVRTAATGESHQETTTSPLDLSNHHSNPRWFHSREATRLRQELAQQQLIKAYRPSVGIEVFRNNSFAHHPSSRGWARPQSTMSTRTSASGYSLANSKAAQSRGASRESDYSTIMTTSGSRRVRTPAAQADVNTTQSMYARPRHPLIFKDPDEYDNPKLRKSEEQQAEI</sequence>
<keyword evidence="6" id="KW-1185">Reference proteome</keyword>
<feature type="region of interest" description="Disordered" evidence="4">
    <location>
        <begin position="950"/>
        <end position="1090"/>
    </location>
</feature>
<feature type="region of interest" description="Disordered" evidence="4">
    <location>
        <begin position="1128"/>
        <end position="1230"/>
    </location>
</feature>
<feature type="compositionally biased region" description="Polar residues" evidence="4">
    <location>
        <begin position="411"/>
        <end position="437"/>
    </location>
</feature>
<feature type="compositionally biased region" description="Acidic residues" evidence="4">
    <location>
        <begin position="835"/>
        <end position="848"/>
    </location>
</feature>
<feature type="repeat" description="ANK" evidence="3">
    <location>
        <begin position="90"/>
        <end position="122"/>
    </location>
</feature>
<keyword evidence="2 3" id="KW-0040">ANK repeat</keyword>
<feature type="compositionally biased region" description="Basic residues" evidence="4">
    <location>
        <begin position="672"/>
        <end position="681"/>
    </location>
</feature>
<feature type="compositionally biased region" description="Polar residues" evidence="4">
    <location>
        <begin position="501"/>
        <end position="514"/>
    </location>
</feature>
<dbReference type="PROSITE" id="PS50088">
    <property type="entry name" value="ANK_REPEAT"/>
    <property type="match status" value="4"/>
</dbReference>
<protein>
    <submittedName>
        <fullName evidence="5">Ankyrin repeat domain-containing protein</fullName>
    </submittedName>
</protein>
<feature type="compositionally biased region" description="Basic and acidic residues" evidence="4">
    <location>
        <begin position="604"/>
        <end position="626"/>
    </location>
</feature>
<feature type="compositionally biased region" description="Low complexity" evidence="4">
    <location>
        <begin position="649"/>
        <end position="669"/>
    </location>
</feature>
<dbReference type="EMBL" id="BMAT01013560">
    <property type="protein sequence ID" value="GFS15313.1"/>
    <property type="molecule type" value="Genomic_DNA"/>
</dbReference>
<keyword evidence="1" id="KW-0677">Repeat</keyword>
<dbReference type="PROSITE" id="PS50297">
    <property type="entry name" value="ANK_REP_REGION"/>
    <property type="match status" value="3"/>
</dbReference>
<comment type="caution">
    <text evidence="5">The sequence shown here is derived from an EMBL/GenBank/DDBJ whole genome shotgun (WGS) entry which is preliminary data.</text>
</comment>
<feature type="compositionally biased region" description="Basic and acidic residues" evidence="4">
    <location>
        <begin position="759"/>
        <end position="768"/>
    </location>
</feature>
<proteinExistence type="predicted"/>
<feature type="repeat" description="ANK" evidence="3">
    <location>
        <begin position="23"/>
        <end position="55"/>
    </location>
</feature>
<name>A0AAV4J056_9GAST</name>
<feature type="repeat" description="ANK" evidence="3">
    <location>
        <begin position="193"/>
        <end position="225"/>
    </location>
</feature>
<feature type="compositionally biased region" description="Basic and acidic residues" evidence="4">
    <location>
        <begin position="778"/>
        <end position="794"/>
    </location>
</feature>
<feature type="compositionally biased region" description="Polar residues" evidence="4">
    <location>
        <begin position="1140"/>
        <end position="1165"/>
    </location>
</feature>
<feature type="compositionally biased region" description="Polar residues" evidence="4">
    <location>
        <begin position="1172"/>
        <end position="1181"/>
    </location>
</feature>
<dbReference type="Pfam" id="PF12796">
    <property type="entry name" value="Ank_2"/>
    <property type="match status" value="2"/>
</dbReference>
<dbReference type="Proteomes" id="UP000762676">
    <property type="component" value="Unassembled WGS sequence"/>
</dbReference>
<feature type="compositionally biased region" description="Basic and acidic residues" evidence="4">
    <location>
        <begin position="634"/>
        <end position="648"/>
    </location>
</feature>
<feature type="compositionally biased region" description="Basic and acidic residues" evidence="4">
    <location>
        <begin position="694"/>
        <end position="732"/>
    </location>
</feature>
<feature type="compositionally biased region" description="Polar residues" evidence="4">
    <location>
        <begin position="1069"/>
        <end position="1082"/>
    </location>
</feature>
<dbReference type="InterPro" id="IPR002110">
    <property type="entry name" value="Ankyrin_rpt"/>
</dbReference>
<feature type="compositionally biased region" description="Basic and acidic residues" evidence="4">
    <location>
        <begin position="1208"/>
        <end position="1230"/>
    </location>
</feature>
<feature type="compositionally biased region" description="Basic residues" evidence="4">
    <location>
        <begin position="272"/>
        <end position="286"/>
    </location>
</feature>
<feature type="compositionally biased region" description="Polar residues" evidence="4">
    <location>
        <begin position="587"/>
        <end position="603"/>
    </location>
</feature>
<feature type="compositionally biased region" description="Low complexity" evidence="4">
    <location>
        <begin position="444"/>
        <end position="457"/>
    </location>
</feature>
<feature type="compositionally biased region" description="Basic residues" evidence="4">
    <location>
        <begin position="803"/>
        <end position="812"/>
    </location>
</feature>
<dbReference type="GO" id="GO:0005737">
    <property type="term" value="C:cytoplasm"/>
    <property type="evidence" value="ECO:0007669"/>
    <property type="project" value="TreeGrafter"/>
</dbReference>
<evidence type="ECO:0000256" key="1">
    <source>
        <dbReference type="ARBA" id="ARBA00022737"/>
    </source>
</evidence>
<accession>A0AAV4J056</accession>
<dbReference type="SMART" id="SM00248">
    <property type="entry name" value="ANK"/>
    <property type="match status" value="7"/>
</dbReference>
<dbReference type="PANTHER" id="PTHR24198">
    <property type="entry name" value="ANKYRIN REPEAT AND PROTEIN KINASE DOMAIN-CONTAINING PROTEIN"/>
    <property type="match status" value="1"/>
</dbReference>
<dbReference type="InterPro" id="IPR036770">
    <property type="entry name" value="Ankyrin_rpt-contain_sf"/>
</dbReference>
<feature type="non-terminal residue" evidence="5">
    <location>
        <position position="1"/>
    </location>
</feature>
<dbReference type="PROSITE" id="PS50096">
    <property type="entry name" value="IQ"/>
    <property type="match status" value="1"/>
</dbReference>
<feature type="compositionally biased region" description="Basic and acidic residues" evidence="4">
    <location>
        <begin position="360"/>
        <end position="387"/>
    </location>
</feature>
<feature type="compositionally biased region" description="Low complexity" evidence="4">
    <location>
        <begin position="746"/>
        <end position="757"/>
    </location>
</feature>
<feature type="compositionally biased region" description="Polar residues" evidence="4">
    <location>
        <begin position="733"/>
        <end position="744"/>
    </location>
</feature>
<dbReference type="PANTHER" id="PTHR24198:SF165">
    <property type="entry name" value="ANKYRIN REPEAT-CONTAINING PROTEIN-RELATED"/>
    <property type="match status" value="1"/>
</dbReference>
<feature type="compositionally biased region" description="Polar residues" evidence="4">
    <location>
        <begin position="914"/>
        <end position="933"/>
    </location>
</feature>
<feature type="repeat" description="ANK" evidence="3">
    <location>
        <begin position="156"/>
        <end position="182"/>
    </location>
</feature>
<evidence type="ECO:0000256" key="4">
    <source>
        <dbReference type="SAM" id="MobiDB-lite"/>
    </source>
</evidence>
<feature type="compositionally biased region" description="Basic and acidic residues" evidence="4">
    <location>
        <begin position="287"/>
        <end position="325"/>
    </location>
</feature>
<feature type="region of interest" description="Disordered" evidence="4">
    <location>
        <begin position="270"/>
        <end position="488"/>
    </location>
</feature>